<organism evidence="1 2">
    <name type="scientific">Helicobacter typhlonius</name>
    <dbReference type="NCBI Taxonomy" id="76936"/>
    <lineage>
        <taxon>Bacteria</taxon>
        <taxon>Pseudomonadati</taxon>
        <taxon>Campylobacterota</taxon>
        <taxon>Epsilonproteobacteria</taxon>
        <taxon>Campylobacterales</taxon>
        <taxon>Helicobacteraceae</taxon>
        <taxon>Helicobacter</taxon>
    </lineage>
</organism>
<protein>
    <submittedName>
        <fullName evidence="1">Uncharacterized protein</fullName>
    </submittedName>
</protein>
<sequence>MRLQKAKILKNVEKKYFVRLSLFENFRIFTSQNVLHPQLQC</sequence>
<dbReference type="KEGG" id="hty:BN2458_PEG0633"/>
<reference evidence="2" key="1">
    <citation type="submission" date="2015-11" db="EMBL/GenBank/DDBJ databases">
        <authorList>
            <person name="Anvar S.Y."/>
        </authorList>
    </citation>
    <scope>NUCLEOTIDE SEQUENCE [LARGE SCALE GENOMIC DNA]</scope>
</reference>
<name>A0A0S4PT98_9HELI</name>
<dbReference type="Proteomes" id="UP000064525">
    <property type="component" value="Chromosome I"/>
</dbReference>
<accession>A0A0S4PT98</accession>
<dbReference type="EMBL" id="LN907858">
    <property type="protein sequence ID" value="CUU39519.1"/>
    <property type="molecule type" value="Genomic_DNA"/>
</dbReference>
<gene>
    <name evidence="1" type="ORF">BN2458_PEG0633</name>
</gene>
<dbReference type="AlphaFoldDB" id="A0A0S4PT98"/>
<dbReference type="RefSeq" id="WP_334081606.1">
    <property type="nucleotide sequence ID" value="NZ_CAONOT010000011.1"/>
</dbReference>
<proteinExistence type="predicted"/>
<evidence type="ECO:0000313" key="1">
    <source>
        <dbReference type="EMBL" id="CUU39519.1"/>
    </source>
</evidence>
<evidence type="ECO:0000313" key="2">
    <source>
        <dbReference type="Proteomes" id="UP000064525"/>
    </source>
</evidence>